<evidence type="ECO:0000259" key="7">
    <source>
        <dbReference type="Pfam" id="PF25954"/>
    </source>
</evidence>
<dbReference type="Proteomes" id="UP001595705">
    <property type="component" value="Unassembled WGS sequence"/>
</dbReference>
<dbReference type="InterPro" id="IPR058625">
    <property type="entry name" value="MdtA-like_BSH"/>
</dbReference>
<dbReference type="InterPro" id="IPR058627">
    <property type="entry name" value="MdtA-like_C"/>
</dbReference>
<evidence type="ECO:0000256" key="2">
    <source>
        <dbReference type="ARBA" id="ARBA00009477"/>
    </source>
</evidence>
<name>A0ABV7XMH9_9GAMM</name>
<dbReference type="Pfam" id="PF25917">
    <property type="entry name" value="BSH_RND"/>
    <property type="match status" value="1"/>
</dbReference>
<evidence type="ECO:0000259" key="8">
    <source>
        <dbReference type="Pfam" id="PF25967"/>
    </source>
</evidence>
<keyword evidence="5" id="KW-0732">Signal</keyword>
<feature type="domain" description="Multidrug resistance protein MdtA-like C-terminal permuted SH3" evidence="8">
    <location>
        <begin position="277"/>
        <end position="337"/>
    </location>
</feature>
<dbReference type="Gene3D" id="2.40.50.100">
    <property type="match status" value="1"/>
</dbReference>
<dbReference type="NCBIfam" id="TIGR01730">
    <property type="entry name" value="RND_mfp"/>
    <property type="match status" value="1"/>
</dbReference>
<evidence type="ECO:0000256" key="1">
    <source>
        <dbReference type="ARBA" id="ARBA00004196"/>
    </source>
</evidence>
<comment type="caution">
    <text evidence="9">The sequence shown here is derived from an EMBL/GenBank/DDBJ whole genome shotgun (WGS) entry which is preliminary data.</text>
</comment>
<dbReference type="SUPFAM" id="SSF111369">
    <property type="entry name" value="HlyD-like secretion proteins"/>
    <property type="match status" value="1"/>
</dbReference>
<reference evidence="10" key="1">
    <citation type="journal article" date="2019" name="Int. J. Syst. Evol. Microbiol.">
        <title>The Global Catalogue of Microorganisms (GCM) 10K type strain sequencing project: providing services to taxonomists for standard genome sequencing and annotation.</title>
        <authorList>
            <consortium name="The Broad Institute Genomics Platform"/>
            <consortium name="The Broad Institute Genome Sequencing Center for Infectious Disease"/>
            <person name="Wu L."/>
            <person name="Ma J."/>
        </authorList>
    </citation>
    <scope>NUCLEOTIDE SEQUENCE [LARGE SCALE GENOMIC DNA]</scope>
    <source>
        <strain evidence="10">KCTC 42441</strain>
    </source>
</reference>
<dbReference type="Pfam" id="PF25954">
    <property type="entry name" value="Beta-barrel_RND_2"/>
    <property type="match status" value="1"/>
</dbReference>
<feature type="region of interest" description="Disordered" evidence="4">
    <location>
        <begin position="333"/>
        <end position="366"/>
    </location>
</feature>
<dbReference type="EMBL" id="JBHRYA010000007">
    <property type="protein sequence ID" value="MFC3716750.1"/>
    <property type="molecule type" value="Genomic_DNA"/>
</dbReference>
<feature type="chain" id="PRO_5047381369" evidence="5">
    <location>
        <begin position="25"/>
        <end position="366"/>
    </location>
</feature>
<comment type="subcellular location">
    <subcellularLocation>
        <location evidence="1">Cell envelope</location>
    </subcellularLocation>
</comment>
<feature type="compositionally biased region" description="Low complexity" evidence="4">
    <location>
        <begin position="350"/>
        <end position="366"/>
    </location>
</feature>
<comment type="similarity">
    <text evidence="2">Belongs to the membrane fusion protein (MFP) (TC 8.A.1) family.</text>
</comment>
<dbReference type="PANTHER" id="PTHR30469:SF16">
    <property type="entry name" value="HAE1 FAMILY EFFLUX PUMP MFP COMPONENT"/>
    <property type="match status" value="1"/>
</dbReference>
<dbReference type="InterPro" id="IPR058792">
    <property type="entry name" value="Beta-barrel_RND_2"/>
</dbReference>
<proteinExistence type="inferred from homology"/>
<gene>
    <name evidence="9" type="ORF">ACFONC_11370</name>
</gene>
<dbReference type="Gene3D" id="2.40.30.170">
    <property type="match status" value="1"/>
</dbReference>
<evidence type="ECO:0000256" key="5">
    <source>
        <dbReference type="SAM" id="SignalP"/>
    </source>
</evidence>
<dbReference type="Gene3D" id="1.10.287.470">
    <property type="entry name" value="Helix hairpin bin"/>
    <property type="match status" value="1"/>
</dbReference>
<feature type="domain" description="Multidrug resistance protein MdtA-like barrel-sandwich hybrid" evidence="6">
    <location>
        <begin position="67"/>
        <end position="187"/>
    </location>
</feature>
<evidence type="ECO:0000259" key="6">
    <source>
        <dbReference type="Pfam" id="PF25917"/>
    </source>
</evidence>
<keyword evidence="10" id="KW-1185">Reference proteome</keyword>
<keyword evidence="3" id="KW-0813">Transport</keyword>
<evidence type="ECO:0000256" key="4">
    <source>
        <dbReference type="SAM" id="MobiDB-lite"/>
    </source>
</evidence>
<evidence type="ECO:0000313" key="9">
    <source>
        <dbReference type="EMBL" id="MFC3716750.1"/>
    </source>
</evidence>
<feature type="compositionally biased region" description="Basic and acidic residues" evidence="4">
    <location>
        <begin position="340"/>
        <end position="349"/>
    </location>
</feature>
<feature type="signal peptide" evidence="5">
    <location>
        <begin position="1"/>
        <end position="24"/>
    </location>
</feature>
<feature type="domain" description="CusB-like beta-barrel" evidence="7">
    <location>
        <begin position="198"/>
        <end position="273"/>
    </location>
</feature>
<organism evidence="9 10">
    <name type="scientific">Luteimonas soli</name>
    <dbReference type="NCBI Taxonomy" id="1648966"/>
    <lineage>
        <taxon>Bacteria</taxon>
        <taxon>Pseudomonadati</taxon>
        <taxon>Pseudomonadota</taxon>
        <taxon>Gammaproteobacteria</taxon>
        <taxon>Lysobacterales</taxon>
        <taxon>Lysobacteraceae</taxon>
        <taxon>Luteimonas</taxon>
    </lineage>
</organism>
<dbReference type="Pfam" id="PF25967">
    <property type="entry name" value="RND-MFP_C"/>
    <property type="match status" value="1"/>
</dbReference>
<dbReference type="RefSeq" id="WP_386744125.1">
    <property type="nucleotide sequence ID" value="NZ_JBHRYA010000007.1"/>
</dbReference>
<evidence type="ECO:0000313" key="10">
    <source>
        <dbReference type="Proteomes" id="UP001595705"/>
    </source>
</evidence>
<dbReference type="PANTHER" id="PTHR30469">
    <property type="entry name" value="MULTIDRUG RESISTANCE PROTEIN MDTA"/>
    <property type="match status" value="1"/>
</dbReference>
<dbReference type="InterPro" id="IPR006143">
    <property type="entry name" value="RND_pump_MFP"/>
</dbReference>
<protein>
    <submittedName>
        <fullName evidence="9">Efflux RND transporter periplasmic adaptor subunit</fullName>
    </submittedName>
</protein>
<sequence>MTDSRATMSRFAPFALAAACLCLAACSDDGAAARGDAPVEAVTTTTLAMKPWHDRIRALGTVKARESVDVTAKVSETVEQVHFDSGDEVEKGAPLVTLSGQQQRAALAAAQAAATEAERLYNRQRELAAQQLVARAALDAQRATRDSTRAQAAQIQANLRDRVIRAPFAGRLGIRQVSPGALVTPGTVIASLDDIARVHVDFPVPETQMEQVAVGQRLTGTTAALPGREFEGTVSVVDVRLDPATRAVTVRGDFDNADRALRPGMLVQVEIERPERQALLAPEISIVQVGRDSFVYRVRDDGTVEQVSVTIGARGQGQAEILEGLAPGDRIVVDGTGKLRPGDRIREDAAATAPPTPREAAPTAED</sequence>
<evidence type="ECO:0000256" key="3">
    <source>
        <dbReference type="ARBA" id="ARBA00022448"/>
    </source>
</evidence>
<dbReference type="Gene3D" id="2.40.420.20">
    <property type="match status" value="1"/>
</dbReference>
<accession>A0ABV7XMH9</accession>